<evidence type="ECO:0000256" key="4">
    <source>
        <dbReference type="PIRSR" id="PIRSR617939-2"/>
    </source>
</evidence>
<dbReference type="OrthoDB" id="2924818at2759"/>
<evidence type="ECO:0000256" key="1">
    <source>
        <dbReference type="ARBA" id="ARBA00012346"/>
    </source>
</evidence>
<proteinExistence type="predicted"/>
<protein>
    <recommendedName>
        <fullName evidence="1">gamma-glutamylcyclotransferase</fullName>
        <ecNumber evidence="1">4.3.2.9</ecNumber>
    </recommendedName>
</protein>
<reference evidence="6" key="3">
    <citation type="submission" date="2015-06" db="UniProtKB">
        <authorList>
            <consortium name="EnsemblMetazoa"/>
        </authorList>
    </citation>
    <scope>IDENTIFICATION</scope>
</reference>
<dbReference type="InterPro" id="IPR017939">
    <property type="entry name" value="G-Glutamylcylcotransferase"/>
</dbReference>
<dbReference type="Pfam" id="PF13772">
    <property type="entry name" value="AIG2_2"/>
    <property type="match status" value="1"/>
</dbReference>
<dbReference type="CDD" id="cd06661">
    <property type="entry name" value="GGCT_like"/>
    <property type="match status" value="1"/>
</dbReference>
<dbReference type="InterPro" id="IPR013024">
    <property type="entry name" value="GGCT-like"/>
</dbReference>
<dbReference type="PANTHER" id="PTHR12935:SF0">
    <property type="entry name" value="GAMMA-GLUTAMYLCYCLOTRANSFERASE"/>
    <property type="match status" value="1"/>
</dbReference>
<dbReference type="PANTHER" id="PTHR12935">
    <property type="entry name" value="GAMMA-GLUTAMYLCYCLOTRANSFERASE"/>
    <property type="match status" value="1"/>
</dbReference>
<dbReference type="HOGENOM" id="CLU_048475_2_2_1"/>
<dbReference type="FunCoup" id="R7V851">
    <property type="interactions" value="44"/>
</dbReference>
<feature type="binding site" evidence="4">
    <location>
        <position position="125"/>
    </location>
    <ligand>
        <name>substrate</name>
    </ligand>
</feature>
<evidence type="ECO:0000313" key="6">
    <source>
        <dbReference type="EnsemblMetazoa" id="CapteP224905"/>
    </source>
</evidence>
<sequence length="164" mass="18884">MSPKLLYFAYGSNLLKERIHIQNPTAVFKTTARLDDYKLEFDFNSKRWHGAAATVTESPGSHVWGVVWELESDQLHHLDKQEGVEVGVYKPIEVKVTTPQNEELDCRSYYLLKRGDKDRRPSPQYIGVIRKGAAENNLPSDYVEFLRKIEDNGYQGEIEVKVNL</sequence>
<accession>R7V851</accession>
<dbReference type="OMA" id="APHDYVM"/>
<evidence type="ECO:0000313" key="5">
    <source>
        <dbReference type="EMBL" id="ELU14694.1"/>
    </source>
</evidence>
<dbReference type="EMBL" id="KB294357">
    <property type="protein sequence ID" value="ELU14694.1"/>
    <property type="molecule type" value="Genomic_DNA"/>
</dbReference>
<organism evidence="5">
    <name type="scientific">Capitella teleta</name>
    <name type="common">Polychaete worm</name>
    <dbReference type="NCBI Taxonomy" id="283909"/>
    <lineage>
        <taxon>Eukaryota</taxon>
        <taxon>Metazoa</taxon>
        <taxon>Spiralia</taxon>
        <taxon>Lophotrochozoa</taxon>
        <taxon>Annelida</taxon>
        <taxon>Polychaeta</taxon>
        <taxon>Sedentaria</taxon>
        <taxon>Scolecida</taxon>
        <taxon>Capitellidae</taxon>
        <taxon>Capitella</taxon>
    </lineage>
</organism>
<evidence type="ECO:0000256" key="2">
    <source>
        <dbReference type="ARBA" id="ARBA00023239"/>
    </source>
</evidence>
<gene>
    <name evidence="5" type="ORF">CAPTEDRAFT_224905</name>
</gene>
<dbReference type="GO" id="GO:0003839">
    <property type="term" value="F:gamma-glutamylcyclotransferase activity"/>
    <property type="evidence" value="ECO:0007669"/>
    <property type="project" value="UniProtKB-EC"/>
</dbReference>
<evidence type="ECO:0000256" key="3">
    <source>
        <dbReference type="PIRSR" id="PIRSR617939-1"/>
    </source>
</evidence>
<dbReference type="SUPFAM" id="SSF110857">
    <property type="entry name" value="Gamma-glutamyl cyclotransferase-like"/>
    <property type="match status" value="1"/>
</dbReference>
<dbReference type="EnsemblMetazoa" id="CapteT224905">
    <property type="protein sequence ID" value="CapteP224905"/>
    <property type="gene ID" value="CapteG224905"/>
</dbReference>
<dbReference type="InterPro" id="IPR036568">
    <property type="entry name" value="GGCT-like_sf"/>
</dbReference>
<name>R7V851_CAPTE</name>
<keyword evidence="7" id="KW-1185">Reference proteome</keyword>
<feature type="binding site" evidence="4">
    <location>
        <begin position="7"/>
        <end position="12"/>
    </location>
    <ligand>
        <name>substrate</name>
    </ligand>
</feature>
<evidence type="ECO:0000313" key="7">
    <source>
        <dbReference type="Proteomes" id="UP000014760"/>
    </source>
</evidence>
<dbReference type="EMBL" id="AMQN01004775">
    <property type="status" value="NOT_ANNOTATED_CDS"/>
    <property type="molecule type" value="Genomic_DNA"/>
</dbReference>
<dbReference type="Proteomes" id="UP000014760">
    <property type="component" value="Unassembled WGS sequence"/>
</dbReference>
<dbReference type="STRING" id="283909.R7V851"/>
<reference evidence="5 7" key="2">
    <citation type="journal article" date="2013" name="Nature">
        <title>Insights into bilaterian evolution from three spiralian genomes.</title>
        <authorList>
            <person name="Simakov O."/>
            <person name="Marletaz F."/>
            <person name="Cho S.J."/>
            <person name="Edsinger-Gonzales E."/>
            <person name="Havlak P."/>
            <person name="Hellsten U."/>
            <person name="Kuo D.H."/>
            <person name="Larsson T."/>
            <person name="Lv J."/>
            <person name="Arendt D."/>
            <person name="Savage R."/>
            <person name="Osoegawa K."/>
            <person name="de Jong P."/>
            <person name="Grimwood J."/>
            <person name="Chapman J.A."/>
            <person name="Shapiro H."/>
            <person name="Aerts A."/>
            <person name="Otillar R.P."/>
            <person name="Terry A.Y."/>
            <person name="Boore J.L."/>
            <person name="Grigoriev I.V."/>
            <person name="Lindberg D.R."/>
            <person name="Seaver E.C."/>
            <person name="Weisblat D.A."/>
            <person name="Putnam N.H."/>
            <person name="Rokhsar D.S."/>
        </authorList>
    </citation>
    <scope>NUCLEOTIDE SEQUENCE</scope>
    <source>
        <strain evidence="5 7">I ESC-2004</strain>
    </source>
</reference>
<dbReference type="Gene3D" id="3.10.490.10">
    <property type="entry name" value="Gamma-glutamyl cyclotransferase-like"/>
    <property type="match status" value="1"/>
</dbReference>
<keyword evidence="2" id="KW-0456">Lyase</keyword>
<dbReference type="EC" id="4.3.2.9" evidence="1"/>
<feature type="active site" description="Proton acceptor" evidence="3">
    <location>
        <position position="82"/>
    </location>
</feature>
<reference evidence="7" key="1">
    <citation type="submission" date="2012-12" db="EMBL/GenBank/DDBJ databases">
        <authorList>
            <person name="Hellsten U."/>
            <person name="Grimwood J."/>
            <person name="Chapman J.A."/>
            <person name="Shapiro H."/>
            <person name="Aerts A."/>
            <person name="Otillar R.P."/>
            <person name="Terry A.Y."/>
            <person name="Boore J.L."/>
            <person name="Simakov O."/>
            <person name="Marletaz F."/>
            <person name="Cho S.-J."/>
            <person name="Edsinger-Gonzales E."/>
            <person name="Havlak P."/>
            <person name="Kuo D.-H."/>
            <person name="Larsson T."/>
            <person name="Lv J."/>
            <person name="Arendt D."/>
            <person name="Savage R."/>
            <person name="Osoegawa K."/>
            <person name="de Jong P."/>
            <person name="Lindberg D.R."/>
            <person name="Seaver E.C."/>
            <person name="Weisblat D.A."/>
            <person name="Putnam N.H."/>
            <person name="Grigoriev I.V."/>
            <person name="Rokhsar D.S."/>
        </authorList>
    </citation>
    <scope>NUCLEOTIDE SEQUENCE</scope>
    <source>
        <strain evidence="7">I ESC-2004</strain>
    </source>
</reference>
<dbReference type="AlphaFoldDB" id="R7V851"/>